<evidence type="ECO:0000256" key="2">
    <source>
        <dbReference type="ARBA" id="ARBA00022729"/>
    </source>
</evidence>
<dbReference type="GO" id="GO:0005886">
    <property type="term" value="C:plasma membrane"/>
    <property type="evidence" value="ECO:0007669"/>
    <property type="project" value="TreeGrafter"/>
</dbReference>
<evidence type="ECO:0000313" key="8">
    <source>
        <dbReference type="Proteomes" id="UP000194236"/>
    </source>
</evidence>
<keyword evidence="2" id="KW-0732">Signal</keyword>
<comment type="similarity">
    <text evidence="1 5 6">Belongs to the peptidase M2 family.</text>
</comment>
<dbReference type="PANTHER" id="PTHR10514:SF27">
    <property type="entry name" value="ANGIOTENSIN-CONVERTING ENZYME"/>
    <property type="match status" value="1"/>
</dbReference>
<evidence type="ECO:0000256" key="3">
    <source>
        <dbReference type="ARBA" id="ARBA00023157"/>
    </source>
</evidence>
<dbReference type="GO" id="GO:0046872">
    <property type="term" value="F:metal ion binding"/>
    <property type="evidence" value="ECO:0007669"/>
    <property type="project" value="UniProtKB-KW"/>
</dbReference>
<keyword evidence="8" id="KW-1185">Reference proteome</keyword>
<reference evidence="7 8" key="1">
    <citation type="submission" date="2017-03" db="EMBL/GenBank/DDBJ databases">
        <title>Genome Survey of Euroglyphus maynei.</title>
        <authorList>
            <person name="Arlian L.G."/>
            <person name="Morgan M.S."/>
            <person name="Rider S.D."/>
        </authorList>
    </citation>
    <scope>NUCLEOTIDE SEQUENCE [LARGE SCALE GENOMIC DNA]</scope>
    <source>
        <strain evidence="7">Arlian Lab</strain>
        <tissue evidence="7">Whole body</tissue>
    </source>
</reference>
<evidence type="ECO:0000256" key="6">
    <source>
        <dbReference type="RuleBase" id="RU361144"/>
    </source>
</evidence>
<dbReference type="OrthoDB" id="10029630at2759"/>
<dbReference type="GO" id="GO:0008237">
    <property type="term" value="F:metallopeptidase activity"/>
    <property type="evidence" value="ECO:0007669"/>
    <property type="project" value="UniProtKB-KW"/>
</dbReference>
<dbReference type="GO" id="GO:0006508">
    <property type="term" value="P:proteolysis"/>
    <property type="evidence" value="ECO:0007669"/>
    <property type="project" value="UniProtKB-KW"/>
</dbReference>
<protein>
    <recommendedName>
        <fullName evidence="6">Angiotensin-converting enzyme</fullName>
        <ecNumber evidence="6">3.4.-.-</ecNumber>
    </recommendedName>
</protein>
<dbReference type="Proteomes" id="UP000194236">
    <property type="component" value="Unassembled WGS sequence"/>
</dbReference>
<keyword evidence="6" id="KW-0482">Metalloprotease</keyword>
<evidence type="ECO:0000256" key="5">
    <source>
        <dbReference type="PROSITE-ProRule" id="PRU01355"/>
    </source>
</evidence>
<evidence type="ECO:0000256" key="1">
    <source>
        <dbReference type="ARBA" id="ARBA00008139"/>
    </source>
</evidence>
<dbReference type="PRINTS" id="PR00791">
    <property type="entry name" value="PEPDIPTASEA"/>
</dbReference>
<dbReference type="InterPro" id="IPR001548">
    <property type="entry name" value="Peptidase_M2"/>
</dbReference>
<organism evidence="7 8">
    <name type="scientific">Euroglyphus maynei</name>
    <name type="common">Mayne's house dust mite</name>
    <dbReference type="NCBI Taxonomy" id="6958"/>
    <lineage>
        <taxon>Eukaryota</taxon>
        <taxon>Metazoa</taxon>
        <taxon>Ecdysozoa</taxon>
        <taxon>Arthropoda</taxon>
        <taxon>Chelicerata</taxon>
        <taxon>Arachnida</taxon>
        <taxon>Acari</taxon>
        <taxon>Acariformes</taxon>
        <taxon>Sarcoptiformes</taxon>
        <taxon>Astigmata</taxon>
        <taxon>Psoroptidia</taxon>
        <taxon>Analgoidea</taxon>
        <taxon>Pyroglyphidae</taxon>
        <taxon>Pyroglyphinae</taxon>
        <taxon>Euroglyphus</taxon>
    </lineage>
</organism>
<dbReference type="AlphaFoldDB" id="A0A1Y3B2M9"/>
<proteinExistence type="inferred from homology"/>
<keyword evidence="4 6" id="KW-0325">Glycoprotein</keyword>
<feature type="non-terminal residue" evidence="7">
    <location>
        <position position="208"/>
    </location>
</feature>
<dbReference type="PANTHER" id="PTHR10514">
    <property type="entry name" value="ANGIOTENSIN-CONVERTING ENZYME"/>
    <property type="match status" value="1"/>
</dbReference>
<dbReference type="EC" id="3.4.-.-" evidence="6"/>
<keyword evidence="3" id="KW-1015">Disulfide bond</keyword>
<dbReference type="SUPFAM" id="SSF55486">
    <property type="entry name" value="Metalloproteases ('zincins'), catalytic domain"/>
    <property type="match status" value="1"/>
</dbReference>
<keyword evidence="6" id="KW-0862">Zinc</keyword>
<keyword evidence="6" id="KW-0645">Protease</keyword>
<evidence type="ECO:0000256" key="4">
    <source>
        <dbReference type="ARBA" id="ARBA00023180"/>
    </source>
</evidence>
<dbReference type="Pfam" id="PF01401">
    <property type="entry name" value="Peptidase_M2"/>
    <property type="match status" value="1"/>
</dbReference>
<accession>A0A1Y3B2M9</accession>
<keyword evidence="6" id="KW-0479">Metal-binding</keyword>
<comment type="cofactor">
    <cofactor evidence="6">
        <name>Zn(2+)</name>
        <dbReference type="ChEBI" id="CHEBI:29105"/>
    </cofactor>
    <text evidence="6">Binds 1 zinc ion per subunit.</text>
</comment>
<dbReference type="EMBL" id="MUJZ01047740">
    <property type="protein sequence ID" value="OTF74304.1"/>
    <property type="molecule type" value="Genomic_DNA"/>
</dbReference>
<keyword evidence="6" id="KW-0121">Carboxypeptidase</keyword>
<evidence type="ECO:0000313" key="7">
    <source>
        <dbReference type="EMBL" id="OTF74304.1"/>
    </source>
</evidence>
<gene>
    <name evidence="7" type="ORF">BLA29_010029</name>
</gene>
<dbReference type="GO" id="GO:0004180">
    <property type="term" value="F:carboxypeptidase activity"/>
    <property type="evidence" value="ECO:0007669"/>
    <property type="project" value="UniProtKB-KW"/>
</dbReference>
<comment type="caution">
    <text evidence="7">The sequence shown here is derived from an EMBL/GenBank/DDBJ whole genome shotgun (WGS) entry which is preliminary data.</text>
</comment>
<dbReference type="PROSITE" id="PS52011">
    <property type="entry name" value="PEPTIDASE_M2"/>
    <property type="match status" value="1"/>
</dbReference>
<dbReference type="GO" id="GO:0008241">
    <property type="term" value="F:peptidyl-dipeptidase activity"/>
    <property type="evidence" value="ECO:0007669"/>
    <property type="project" value="InterPro"/>
</dbReference>
<keyword evidence="6" id="KW-0378">Hydrolase</keyword>
<name>A0A1Y3B2M9_EURMA</name>
<sequence length="208" mass="24536">MTENQRRQFERLGFLGFSILDENEGIEFKNIQIQMEKIYSGATIDTESRTNLSLEPDLTEIFATSTNESLLKDVWIKWRDVTGKKIRKHFANYIHLGNKAAKNLGYKTIDDVWMFDWENDYIKQEVERLLNDLMGLYEKIHAYVRFHLYQHYNETMPNDGTIPAHLLGNMWGQTWSNLLSMIPSIQLKPDIPPLDREINDELKVFHLI</sequence>
<comment type="caution">
    <text evidence="5">Lacks conserved residue(s) required for the propagation of feature annotation.</text>
</comment>